<protein>
    <submittedName>
        <fullName evidence="3">Glycosyltransferase family 2 protein</fullName>
        <ecNumber evidence="3">2.4.-.-</ecNumber>
    </submittedName>
</protein>
<keyword evidence="1" id="KW-0812">Transmembrane</keyword>
<dbReference type="EC" id="2.4.-.-" evidence="3"/>
<dbReference type="EMBL" id="JBHMFE010000009">
    <property type="protein sequence ID" value="MFB9108023.1"/>
    <property type="molecule type" value="Genomic_DNA"/>
</dbReference>
<dbReference type="Gene3D" id="3.90.550.10">
    <property type="entry name" value="Spore Coat Polysaccharide Biosynthesis Protein SpsA, Chain A"/>
    <property type="match status" value="1"/>
</dbReference>
<reference evidence="3 4" key="1">
    <citation type="submission" date="2024-09" db="EMBL/GenBank/DDBJ databases">
        <authorList>
            <person name="Sun Q."/>
            <person name="Mori K."/>
        </authorList>
    </citation>
    <scope>NUCLEOTIDE SEQUENCE [LARGE SCALE GENOMIC DNA]</scope>
    <source>
        <strain evidence="3 4">CECT 8365</strain>
    </source>
</reference>
<sequence length="512" mass="60025">MIIIYHHNNKLISVTKDGIEIPFESPNISKTLFILAEKFSSEWLIWCHIELKEYLNTTSFEKIFHHNKIMASFTVNKLKDYLPESIGYIEESVFLKVNRKVSYPTWLMSSDAGGIHASVLLKFINKIKVNQNFNYFLNSVAKNGYLKGLLCYSEPKLILDNEITISVQQASIFDLFKFVKQHYRTRWTFILFLNFLFFEKRLTIIPLFLSVRFKNLKKIGIDLSEILVQSKLKVIDKKTIDVIIPTIGRKKYLYDVLKDLAKQTHLPKNVIIVEQNPIEESVSELDYVSKEEWPFLIKHIFTHQAGACNARNLALSQVTSEWVFLNDDDNRFDSNLLNDIFCKIEQYGVFAATTSYIQKNEKLVFKTIHQSGIFGSGNSFVKSSCLKNVSFSMALEFGYGEDSDFGLQLRHEGFDIIYFPEPAIIHLKAPFGGFRIKPKFEWDNEIYQPKPSPTIMYVKQKYMTQKQIKGYKFILFFKIMKKQSFFKWNSIYKFLNEKWNVSLKWSEKLENF</sequence>
<feature type="domain" description="Glycosyltransferase 2-like" evidence="2">
    <location>
        <begin position="242"/>
        <end position="376"/>
    </location>
</feature>
<dbReference type="SUPFAM" id="SSF53448">
    <property type="entry name" value="Nucleotide-diphospho-sugar transferases"/>
    <property type="match status" value="1"/>
</dbReference>
<dbReference type="Proteomes" id="UP001589562">
    <property type="component" value="Unassembled WGS sequence"/>
</dbReference>
<dbReference type="GO" id="GO:0016757">
    <property type="term" value="F:glycosyltransferase activity"/>
    <property type="evidence" value="ECO:0007669"/>
    <property type="project" value="UniProtKB-KW"/>
</dbReference>
<name>A0ABV5H803_9FLAO</name>
<evidence type="ECO:0000313" key="4">
    <source>
        <dbReference type="Proteomes" id="UP001589562"/>
    </source>
</evidence>
<keyword evidence="4" id="KW-1185">Reference proteome</keyword>
<evidence type="ECO:0000259" key="2">
    <source>
        <dbReference type="Pfam" id="PF00535"/>
    </source>
</evidence>
<accession>A0ABV5H803</accession>
<evidence type="ECO:0000256" key="1">
    <source>
        <dbReference type="SAM" id="Phobius"/>
    </source>
</evidence>
<dbReference type="PANTHER" id="PTHR43685">
    <property type="entry name" value="GLYCOSYLTRANSFERASE"/>
    <property type="match status" value="1"/>
</dbReference>
<dbReference type="RefSeq" id="WP_379679842.1">
    <property type="nucleotide sequence ID" value="NZ_JBHMFE010000009.1"/>
</dbReference>
<gene>
    <name evidence="3" type="ORF">ACFFVK_05470</name>
</gene>
<keyword evidence="1" id="KW-1133">Transmembrane helix</keyword>
<evidence type="ECO:0000313" key="3">
    <source>
        <dbReference type="EMBL" id="MFB9108023.1"/>
    </source>
</evidence>
<organism evidence="3 4">
    <name type="scientific">Flavobacterium gyeonganense</name>
    <dbReference type="NCBI Taxonomy" id="1310418"/>
    <lineage>
        <taxon>Bacteria</taxon>
        <taxon>Pseudomonadati</taxon>
        <taxon>Bacteroidota</taxon>
        <taxon>Flavobacteriia</taxon>
        <taxon>Flavobacteriales</taxon>
        <taxon>Flavobacteriaceae</taxon>
        <taxon>Flavobacterium</taxon>
    </lineage>
</organism>
<dbReference type="PANTHER" id="PTHR43685:SF2">
    <property type="entry name" value="GLYCOSYLTRANSFERASE 2-LIKE DOMAIN-CONTAINING PROTEIN"/>
    <property type="match status" value="1"/>
</dbReference>
<dbReference type="CDD" id="cd00761">
    <property type="entry name" value="Glyco_tranf_GTA_type"/>
    <property type="match status" value="1"/>
</dbReference>
<keyword evidence="3" id="KW-0808">Transferase</keyword>
<dbReference type="InterPro" id="IPR029044">
    <property type="entry name" value="Nucleotide-diphossugar_trans"/>
</dbReference>
<feature type="transmembrane region" description="Helical" evidence="1">
    <location>
        <begin position="187"/>
        <end position="209"/>
    </location>
</feature>
<proteinExistence type="predicted"/>
<dbReference type="InterPro" id="IPR050834">
    <property type="entry name" value="Glycosyltransf_2"/>
</dbReference>
<keyword evidence="3" id="KW-0328">Glycosyltransferase</keyword>
<keyword evidence="1" id="KW-0472">Membrane</keyword>
<comment type="caution">
    <text evidence="3">The sequence shown here is derived from an EMBL/GenBank/DDBJ whole genome shotgun (WGS) entry which is preliminary data.</text>
</comment>
<dbReference type="Pfam" id="PF00535">
    <property type="entry name" value="Glycos_transf_2"/>
    <property type="match status" value="1"/>
</dbReference>
<dbReference type="InterPro" id="IPR001173">
    <property type="entry name" value="Glyco_trans_2-like"/>
</dbReference>